<protein>
    <submittedName>
        <fullName evidence="1">Uncharacterized protein</fullName>
    </submittedName>
</protein>
<organism evidence="1 2">
    <name type="scientific">Cylindrotheca closterium</name>
    <dbReference type="NCBI Taxonomy" id="2856"/>
    <lineage>
        <taxon>Eukaryota</taxon>
        <taxon>Sar</taxon>
        <taxon>Stramenopiles</taxon>
        <taxon>Ochrophyta</taxon>
        <taxon>Bacillariophyta</taxon>
        <taxon>Bacillariophyceae</taxon>
        <taxon>Bacillariophycidae</taxon>
        <taxon>Bacillariales</taxon>
        <taxon>Bacillariaceae</taxon>
        <taxon>Cylindrotheca</taxon>
    </lineage>
</organism>
<accession>A0AAD2CT90</accession>
<proteinExistence type="predicted"/>
<comment type="caution">
    <text evidence="1">The sequence shown here is derived from an EMBL/GenBank/DDBJ whole genome shotgun (WGS) entry which is preliminary data.</text>
</comment>
<dbReference type="Proteomes" id="UP001295423">
    <property type="component" value="Unassembled WGS sequence"/>
</dbReference>
<sequence length="135" mass="15565">MVDCKAFSEKRYKCHAVYGKMGEDCLNEELSEKRCLSLHHCPRQAKEYYGDAAMSLESDDGQGAPVYMSQKSICASWAEAFAYTRKEKELEYGTVVTEHHQKAREIVNNDKDGLKRQCRDVAFNLAQCLRRKKLF</sequence>
<reference evidence="1" key="1">
    <citation type="submission" date="2023-08" db="EMBL/GenBank/DDBJ databases">
        <authorList>
            <person name="Audoor S."/>
            <person name="Bilcke G."/>
        </authorList>
    </citation>
    <scope>NUCLEOTIDE SEQUENCE</scope>
</reference>
<evidence type="ECO:0000313" key="2">
    <source>
        <dbReference type="Proteomes" id="UP001295423"/>
    </source>
</evidence>
<evidence type="ECO:0000313" key="1">
    <source>
        <dbReference type="EMBL" id="CAJ1942360.1"/>
    </source>
</evidence>
<gene>
    <name evidence="1" type="ORF">CYCCA115_LOCUS7908</name>
</gene>
<keyword evidence="2" id="KW-1185">Reference proteome</keyword>
<dbReference type="AlphaFoldDB" id="A0AAD2CT90"/>
<name>A0AAD2CT90_9STRA</name>
<dbReference type="EMBL" id="CAKOGP040001112">
    <property type="protein sequence ID" value="CAJ1942360.1"/>
    <property type="molecule type" value="Genomic_DNA"/>
</dbReference>